<feature type="domain" description="DUF4296" evidence="1">
    <location>
        <begin position="25"/>
        <end position="104"/>
    </location>
</feature>
<name>A0A1B8TU87_9FLAO</name>
<keyword evidence="3" id="KW-1185">Reference proteome</keyword>
<sequence>MKKLSYFFVLMFLVSCTSNTIFEKPEDLIPRDTMSLLVQEMMIASSSKFVKNKNLEKNINYMPLVYERFRIDSARYQTSNLYYMSKIDLYREIFTDAKANLDKQVAYYNAIKKEKDSLRKDSISKVKSIKIKKDSIKKQKIIEKDKDASLLKGLTPN</sequence>
<organism evidence="2 3">
    <name type="scientific">Polaribacter reichenbachii</name>
    <dbReference type="NCBI Taxonomy" id="996801"/>
    <lineage>
        <taxon>Bacteria</taxon>
        <taxon>Pseudomonadati</taxon>
        <taxon>Bacteroidota</taxon>
        <taxon>Flavobacteriia</taxon>
        <taxon>Flavobacteriales</taxon>
        <taxon>Flavobacteriaceae</taxon>
    </lineage>
</organism>
<dbReference type="RefSeq" id="WP_068361579.1">
    <property type="nucleotide sequence ID" value="NZ_CP019337.1"/>
</dbReference>
<dbReference type="OrthoDB" id="1525222at2"/>
<evidence type="ECO:0000313" key="3">
    <source>
        <dbReference type="Proteomes" id="UP000092612"/>
    </source>
</evidence>
<dbReference type="AlphaFoldDB" id="A0A1B8TU87"/>
<evidence type="ECO:0000313" key="2">
    <source>
        <dbReference type="EMBL" id="OBY63346.1"/>
    </source>
</evidence>
<dbReference type="InterPro" id="IPR025381">
    <property type="entry name" value="DUF4296"/>
</dbReference>
<dbReference type="EMBL" id="LSFL01000035">
    <property type="protein sequence ID" value="OBY63346.1"/>
    <property type="molecule type" value="Genomic_DNA"/>
</dbReference>
<reference evidence="3" key="1">
    <citation type="submission" date="2016-02" db="EMBL/GenBank/DDBJ databases">
        <title>Paenibacillus sp. LPB0068, isolated from Crassostrea gigas.</title>
        <authorList>
            <person name="Shin S.-K."/>
            <person name="Yi H."/>
        </authorList>
    </citation>
    <scope>NUCLEOTIDE SEQUENCE [LARGE SCALE GENOMIC DNA]</scope>
    <source>
        <strain evidence="3">KCTC 23969</strain>
    </source>
</reference>
<comment type="caution">
    <text evidence="2">The sequence shown here is derived from an EMBL/GenBank/DDBJ whole genome shotgun (WGS) entry which is preliminary data.</text>
</comment>
<evidence type="ECO:0000259" key="1">
    <source>
        <dbReference type="Pfam" id="PF14129"/>
    </source>
</evidence>
<accession>A0A1B8TU87</accession>
<dbReference type="Pfam" id="PF14129">
    <property type="entry name" value="DUF4296"/>
    <property type="match status" value="1"/>
</dbReference>
<proteinExistence type="predicted"/>
<gene>
    <name evidence="2" type="ORF">LPB301_11015</name>
</gene>
<dbReference type="PROSITE" id="PS51257">
    <property type="entry name" value="PROKAR_LIPOPROTEIN"/>
    <property type="match status" value="1"/>
</dbReference>
<dbReference type="STRING" id="996801.BW723_04695"/>
<protein>
    <recommendedName>
        <fullName evidence="1">DUF4296 domain-containing protein</fullName>
    </recommendedName>
</protein>
<dbReference type="Proteomes" id="UP000092612">
    <property type="component" value="Unassembled WGS sequence"/>
</dbReference>
<dbReference type="KEGG" id="prn:BW723_04695"/>